<reference evidence="1" key="1">
    <citation type="journal article" date="2015" name="Nature">
        <title>Complex archaea that bridge the gap between prokaryotes and eukaryotes.</title>
        <authorList>
            <person name="Spang A."/>
            <person name="Saw J.H."/>
            <person name="Jorgensen S.L."/>
            <person name="Zaremba-Niedzwiedzka K."/>
            <person name="Martijn J."/>
            <person name="Lind A.E."/>
            <person name="van Eijk R."/>
            <person name="Schleper C."/>
            <person name="Guy L."/>
            <person name="Ettema T.J."/>
        </authorList>
    </citation>
    <scope>NUCLEOTIDE SEQUENCE</scope>
</reference>
<dbReference type="AlphaFoldDB" id="A0A0F9N0Y8"/>
<accession>A0A0F9N0Y8</accession>
<protein>
    <submittedName>
        <fullName evidence="1">Uncharacterized protein</fullName>
    </submittedName>
</protein>
<gene>
    <name evidence="1" type="ORF">LCGC14_1008930</name>
</gene>
<proteinExistence type="predicted"/>
<dbReference type="EMBL" id="LAZR01003950">
    <property type="protein sequence ID" value="KKN13195.1"/>
    <property type="molecule type" value="Genomic_DNA"/>
</dbReference>
<sequence>MKTYLTYIHGRNLFKGSEFKSFVHKYFKDVRFEGFESGYWYPQISISNWDEVKDILPKSYTPYKINQDATI</sequence>
<name>A0A0F9N0Y8_9ZZZZ</name>
<comment type="caution">
    <text evidence="1">The sequence shown here is derived from an EMBL/GenBank/DDBJ whole genome shotgun (WGS) entry which is preliminary data.</text>
</comment>
<organism evidence="1">
    <name type="scientific">marine sediment metagenome</name>
    <dbReference type="NCBI Taxonomy" id="412755"/>
    <lineage>
        <taxon>unclassified sequences</taxon>
        <taxon>metagenomes</taxon>
        <taxon>ecological metagenomes</taxon>
    </lineage>
</organism>
<evidence type="ECO:0000313" key="1">
    <source>
        <dbReference type="EMBL" id="KKN13195.1"/>
    </source>
</evidence>